<comment type="caution">
    <text evidence="1">The sequence shown here is derived from an EMBL/GenBank/DDBJ whole genome shotgun (WGS) entry which is preliminary data.</text>
</comment>
<sequence>MAAKHLVYIAGWLFNPNLVLVRDPETELEHAVWVKLGDLLKGKVEQRIVARVMLWDDETSIQLSNENRK</sequence>
<name>A0A843TFQ3_COLES</name>
<reference evidence="1" key="1">
    <citation type="submission" date="2017-07" db="EMBL/GenBank/DDBJ databases">
        <title>Taro Niue Genome Assembly and Annotation.</title>
        <authorList>
            <person name="Atibalentja N."/>
            <person name="Keating K."/>
            <person name="Fields C.J."/>
        </authorList>
    </citation>
    <scope>NUCLEOTIDE SEQUENCE</scope>
    <source>
        <strain evidence="1">Niue_2</strain>
        <tissue evidence="1">Leaf</tissue>
    </source>
</reference>
<dbReference type="AlphaFoldDB" id="A0A843TFQ3"/>
<dbReference type="OrthoDB" id="14911at2759"/>
<evidence type="ECO:0000313" key="2">
    <source>
        <dbReference type="Proteomes" id="UP000652761"/>
    </source>
</evidence>
<dbReference type="Proteomes" id="UP000652761">
    <property type="component" value="Unassembled WGS sequence"/>
</dbReference>
<dbReference type="EMBL" id="NMUH01000091">
    <property type="protein sequence ID" value="MQL71212.1"/>
    <property type="molecule type" value="Genomic_DNA"/>
</dbReference>
<accession>A0A843TFQ3</accession>
<organism evidence="1 2">
    <name type="scientific">Colocasia esculenta</name>
    <name type="common">Wild taro</name>
    <name type="synonym">Arum esculentum</name>
    <dbReference type="NCBI Taxonomy" id="4460"/>
    <lineage>
        <taxon>Eukaryota</taxon>
        <taxon>Viridiplantae</taxon>
        <taxon>Streptophyta</taxon>
        <taxon>Embryophyta</taxon>
        <taxon>Tracheophyta</taxon>
        <taxon>Spermatophyta</taxon>
        <taxon>Magnoliopsida</taxon>
        <taxon>Liliopsida</taxon>
        <taxon>Araceae</taxon>
        <taxon>Aroideae</taxon>
        <taxon>Colocasieae</taxon>
        <taxon>Colocasia</taxon>
    </lineage>
</organism>
<gene>
    <name evidence="1" type="ORF">Taro_003539</name>
</gene>
<proteinExistence type="predicted"/>
<protein>
    <submittedName>
        <fullName evidence="1">Uncharacterized protein</fullName>
    </submittedName>
</protein>
<keyword evidence="2" id="KW-1185">Reference proteome</keyword>
<evidence type="ECO:0000313" key="1">
    <source>
        <dbReference type="EMBL" id="MQL71212.1"/>
    </source>
</evidence>